<sequence>MNDWGVIHWQFALLKCRGEMYEYFAWSLARENTSYGGRLAFRVSSPGFFWIRFIHLILIDEPFGSLDHVGGSIGMFQIEPLGQSSQRRGGVATTKISRQIAFSTGKGLVPSLVKVPGAAVSFCVPTRWINDQPISGCVGLFQGRFIRRISGEIDSLTVPARRALQIPSRMLDFERSGLLRPMILVFT</sequence>
<protein>
    <submittedName>
        <fullName evidence="1">Uncharacterized protein</fullName>
    </submittedName>
</protein>
<name>A0A5C5X0E8_9BACT</name>
<keyword evidence="2" id="KW-1185">Reference proteome</keyword>
<evidence type="ECO:0000313" key="1">
    <source>
        <dbReference type="EMBL" id="TWT56467.1"/>
    </source>
</evidence>
<evidence type="ECO:0000313" key="2">
    <source>
        <dbReference type="Proteomes" id="UP000318053"/>
    </source>
</evidence>
<dbReference type="EMBL" id="SJPK01000012">
    <property type="protein sequence ID" value="TWT56467.1"/>
    <property type="molecule type" value="Genomic_DNA"/>
</dbReference>
<dbReference type="AlphaFoldDB" id="A0A5C5X0E8"/>
<proteinExistence type="predicted"/>
<organism evidence="1 2">
    <name type="scientific">Allorhodopirellula solitaria</name>
    <dbReference type="NCBI Taxonomy" id="2527987"/>
    <lineage>
        <taxon>Bacteria</taxon>
        <taxon>Pseudomonadati</taxon>
        <taxon>Planctomycetota</taxon>
        <taxon>Planctomycetia</taxon>
        <taxon>Pirellulales</taxon>
        <taxon>Pirellulaceae</taxon>
        <taxon>Allorhodopirellula</taxon>
    </lineage>
</organism>
<gene>
    <name evidence="1" type="ORF">CA85_39970</name>
</gene>
<reference evidence="1 2" key="1">
    <citation type="submission" date="2019-02" db="EMBL/GenBank/DDBJ databases">
        <title>Deep-cultivation of Planctomycetes and their phenomic and genomic characterization uncovers novel biology.</title>
        <authorList>
            <person name="Wiegand S."/>
            <person name="Jogler M."/>
            <person name="Boedeker C."/>
            <person name="Pinto D."/>
            <person name="Vollmers J."/>
            <person name="Rivas-Marin E."/>
            <person name="Kohn T."/>
            <person name="Peeters S.H."/>
            <person name="Heuer A."/>
            <person name="Rast P."/>
            <person name="Oberbeckmann S."/>
            <person name="Bunk B."/>
            <person name="Jeske O."/>
            <person name="Meyerdierks A."/>
            <person name="Storesund J.E."/>
            <person name="Kallscheuer N."/>
            <person name="Luecker S."/>
            <person name="Lage O.M."/>
            <person name="Pohl T."/>
            <person name="Merkel B.J."/>
            <person name="Hornburger P."/>
            <person name="Mueller R.-W."/>
            <person name="Bruemmer F."/>
            <person name="Labrenz M."/>
            <person name="Spormann A.M."/>
            <person name="Op Den Camp H."/>
            <person name="Overmann J."/>
            <person name="Amann R."/>
            <person name="Jetten M.S.M."/>
            <person name="Mascher T."/>
            <person name="Medema M.H."/>
            <person name="Devos D.P."/>
            <person name="Kaster A.-K."/>
            <person name="Ovreas L."/>
            <person name="Rohde M."/>
            <person name="Galperin M.Y."/>
            <person name="Jogler C."/>
        </authorList>
    </citation>
    <scope>NUCLEOTIDE SEQUENCE [LARGE SCALE GENOMIC DNA]</scope>
    <source>
        <strain evidence="1 2">CA85</strain>
    </source>
</reference>
<comment type="caution">
    <text evidence="1">The sequence shown here is derived from an EMBL/GenBank/DDBJ whole genome shotgun (WGS) entry which is preliminary data.</text>
</comment>
<accession>A0A5C5X0E8</accession>
<dbReference type="Proteomes" id="UP000318053">
    <property type="component" value="Unassembled WGS sequence"/>
</dbReference>